<accession>A0AAU9EJ08</accession>
<dbReference type="EMBL" id="AP028679">
    <property type="protein sequence ID" value="BEQ15980.1"/>
    <property type="molecule type" value="Genomic_DNA"/>
</dbReference>
<keyword evidence="2 4" id="KW-0238">DNA-binding</keyword>
<reference evidence="7" key="1">
    <citation type="journal article" date="2023" name="Arch. Microbiol.">
        <title>Desulfoferula mesophilus gen. nov. sp. nov., a mesophilic sulfate-reducing bacterium isolated from a brackish lake sediment.</title>
        <authorList>
            <person name="Watanabe T."/>
            <person name="Yabe T."/>
            <person name="Tsuji J.M."/>
            <person name="Fukui M."/>
        </authorList>
    </citation>
    <scope>NUCLEOTIDE SEQUENCE [LARGE SCALE GENOMIC DNA]</scope>
    <source>
        <strain evidence="7">12FAK</strain>
    </source>
</reference>
<dbReference type="Gene3D" id="1.10.10.60">
    <property type="entry name" value="Homeodomain-like"/>
    <property type="match status" value="1"/>
</dbReference>
<keyword evidence="1" id="KW-0805">Transcription regulation</keyword>
<dbReference type="InterPro" id="IPR001647">
    <property type="entry name" value="HTH_TetR"/>
</dbReference>
<dbReference type="SUPFAM" id="SSF46689">
    <property type="entry name" value="Homeodomain-like"/>
    <property type="match status" value="1"/>
</dbReference>
<evidence type="ECO:0000259" key="5">
    <source>
        <dbReference type="PROSITE" id="PS50977"/>
    </source>
</evidence>
<dbReference type="InterPro" id="IPR036271">
    <property type="entry name" value="Tet_transcr_reg_TetR-rel_C_sf"/>
</dbReference>
<organism evidence="6 7">
    <name type="scientific">Desulfoferula mesophila</name>
    <dbReference type="NCBI Taxonomy" id="3058419"/>
    <lineage>
        <taxon>Bacteria</taxon>
        <taxon>Pseudomonadati</taxon>
        <taxon>Thermodesulfobacteriota</taxon>
        <taxon>Desulfarculia</taxon>
        <taxon>Desulfarculales</taxon>
        <taxon>Desulfarculaceae</taxon>
        <taxon>Desulfoferula</taxon>
    </lineage>
</organism>
<gene>
    <name evidence="6" type="ORF">FAK_30460</name>
</gene>
<feature type="domain" description="HTH tetR-type" evidence="5">
    <location>
        <begin position="1"/>
        <end position="57"/>
    </location>
</feature>
<proteinExistence type="predicted"/>
<evidence type="ECO:0000256" key="2">
    <source>
        <dbReference type="ARBA" id="ARBA00023125"/>
    </source>
</evidence>
<dbReference type="Gene3D" id="1.10.357.10">
    <property type="entry name" value="Tetracycline Repressor, domain 2"/>
    <property type="match status" value="1"/>
</dbReference>
<dbReference type="PANTHER" id="PTHR30055:SF234">
    <property type="entry name" value="HTH-TYPE TRANSCRIPTIONAL REGULATOR BETI"/>
    <property type="match status" value="1"/>
</dbReference>
<dbReference type="PANTHER" id="PTHR30055">
    <property type="entry name" value="HTH-TYPE TRANSCRIPTIONAL REGULATOR RUTR"/>
    <property type="match status" value="1"/>
</dbReference>
<keyword evidence="7" id="KW-1185">Reference proteome</keyword>
<evidence type="ECO:0000256" key="4">
    <source>
        <dbReference type="PROSITE-ProRule" id="PRU00335"/>
    </source>
</evidence>
<evidence type="ECO:0000313" key="6">
    <source>
        <dbReference type="EMBL" id="BEQ15980.1"/>
    </source>
</evidence>
<dbReference type="KEGG" id="dmp:FAK_30460"/>
<dbReference type="Pfam" id="PF00440">
    <property type="entry name" value="TetR_N"/>
    <property type="match status" value="1"/>
</dbReference>
<keyword evidence="3" id="KW-0804">Transcription</keyword>
<evidence type="ECO:0000313" key="7">
    <source>
        <dbReference type="Proteomes" id="UP001366166"/>
    </source>
</evidence>
<dbReference type="GO" id="GO:0000976">
    <property type="term" value="F:transcription cis-regulatory region binding"/>
    <property type="evidence" value="ECO:0007669"/>
    <property type="project" value="TreeGrafter"/>
</dbReference>
<dbReference type="PRINTS" id="PR00455">
    <property type="entry name" value="HTHTETR"/>
</dbReference>
<dbReference type="InterPro" id="IPR009057">
    <property type="entry name" value="Homeodomain-like_sf"/>
</dbReference>
<dbReference type="PROSITE" id="PS01081">
    <property type="entry name" value="HTH_TETR_1"/>
    <property type="match status" value="1"/>
</dbReference>
<dbReference type="InterPro" id="IPR023772">
    <property type="entry name" value="DNA-bd_HTH_TetR-type_CS"/>
</dbReference>
<evidence type="ECO:0000256" key="3">
    <source>
        <dbReference type="ARBA" id="ARBA00023163"/>
    </source>
</evidence>
<dbReference type="SUPFAM" id="SSF48498">
    <property type="entry name" value="Tetracyclin repressor-like, C-terminal domain"/>
    <property type="match status" value="1"/>
</dbReference>
<name>A0AAU9EJ08_9BACT</name>
<dbReference type="AlphaFoldDB" id="A0AAU9EJ08"/>
<feature type="DNA-binding region" description="H-T-H motif" evidence="4">
    <location>
        <begin position="20"/>
        <end position="39"/>
    </location>
</feature>
<protein>
    <submittedName>
        <fullName evidence="6">TetR family transcriptional regulator</fullName>
    </submittedName>
</protein>
<sequence length="194" mass="21799">MAILDAAKEIFSRKGYQGATMEEIAARAELSPATLYLYFNNKSELYASLNVKMLAFLCQRVEQVAGQKGLDPADKVRRLAQAMHDVYTFDPLILVNVLHMQASQELMELSPELKEEINSMAAKALRLMAGIFQQGIQQGRFRPYHPVALADLVWSVFCGLVLWEESKRGFAPEKDYLQGTLELAIEIMARGISK</sequence>
<dbReference type="InterPro" id="IPR050109">
    <property type="entry name" value="HTH-type_TetR-like_transc_reg"/>
</dbReference>
<dbReference type="PROSITE" id="PS50977">
    <property type="entry name" value="HTH_TETR_2"/>
    <property type="match status" value="1"/>
</dbReference>
<evidence type="ECO:0000256" key="1">
    <source>
        <dbReference type="ARBA" id="ARBA00023015"/>
    </source>
</evidence>
<dbReference type="Proteomes" id="UP001366166">
    <property type="component" value="Chromosome"/>
</dbReference>
<dbReference type="GO" id="GO:0003700">
    <property type="term" value="F:DNA-binding transcription factor activity"/>
    <property type="evidence" value="ECO:0007669"/>
    <property type="project" value="TreeGrafter"/>
</dbReference>